<evidence type="ECO:0000313" key="1">
    <source>
        <dbReference type="EMBL" id="KAJ3804480.1"/>
    </source>
</evidence>
<protein>
    <submittedName>
        <fullName evidence="1">Uncharacterized protein</fullName>
    </submittedName>
</protein>
<accession>A0ACC1TIZ7</accession>
<gene>
    <name evidence="1" type="ORF">F5876DRAFT_53339</name>
</gene>
<sequence>FRRVTALHISSTKTLIMAQVKSCKLVSSQIPGLNVHFYHSMGSTDVIDITSLQCIVGCVPCGKDHWAIIDISGSLAQAEYLQLDDE</sequence>
<evidence type="ECO:0000313" key="2">
    <source>
        <dbReference type="Proteomes" id="UP001163835"/>
    </source>
</evidence>
<name>A0ACC1TIZ7_9AGAR</name>
<reference evidence="1" key="1">
    <citation type="submission" date="2022-09" db="EMBL/GenBank/DDBJ databases">
        <title>A Global Phylogenomic Analysis of the Shiitake Genus Lentinula.</title>
        <authorList>
            <consortium name="DOE Joint Genome Institute"/>
            <person name="Sierra-Patev S."/>
            <person name="Min B."/>
            <person name="Naranjo-Ortiz M."/>
            <person name="Looney B."/>
            <person name="Konkel Z."/>
            <person name="Slot J.C."/>
            <person name="Sakamoto Y."/>
            <person name="Steenwyk J.L."/>
            <person name="Rokas A."/>
            <person name="Carro J."/>
            <person name="Camarero S."/>
            <person name="Ferreira P."/>
            <person name="Molpeceres G."/>
            <person name="Ruiz-Duenas F.J."/>
            <person name="Serrano A."/>
            <person name="Henrissat B."/>
            <person name="Drula E."/>
            <person name="Hughes K.W."/>
            <person name="Mata J.L."/>
            <person name="Ishikawa N.K."/>
            <person name="Vargas-Isla R."/>
            <person name="Ushijima S."/>
            <person name="Smith C.A."/>
            <person name="Ahrendt S."/>
            <person name="Andreopoulos W."/>
            <person name="He G."/>
            <person name="Labutti K."/>
            <person name="Lipzen A."/>
            <person name="Ng V."/>
            <person name="Riley R."/>
            <person name="Sandor L."/>
            <person name="Barry K."/>
            <person name="Martinez A.T."/>
            <person name="Xiao Y."/>
            <person name="Gibbons J.G."/>
            <person name="Terashima K."/>
            <person name="Grigoriev I.V."/>
            <person name="Hibbett D.S."/>
        </authorList>
    </citation>
    <scope>NUCLEOTIDE SEQUENCE</scope>
    <source>
        <strain evidence="1">TMI1499</strain>
    </source>
</reference>
<proteinExistence type="predicted"/>
<comment type="caution">
    <text evidence="1">The sequence shown here is derived from an EMBL/GenBank/DDBJ whole genome shotgun (WGS) entry which is preliminary data.</text>
</comment>
<keyword evidence="2" id="KW-1185">Reference proteome</keyword>
<feature type="non-terminal residue" evidence="1">
    <location>
        <position position="1"/>
    </location>
</feature>
<organism evidence="1 2">
    <name type="scientific">Lentinula aff. lateritia</name>
    <dbReference type="NCBI Taxonomy" id="2804960"/>
    <lineage>
        <taxon>Eukaryota</taxon>
        <taxon>Fungi</taxon>
        <taxon>Dikarya</taxon>
        <taxon>Basidiomycota</taxon>
        <taxon>Agaricomycotina</taxon>
        <taxon>Agaricomycetes</taxon>
        <taxon>Agaricomycetidae</taxon>
        <taxon>Agaricales</taxon>
        <taxon>Marasmiineae</taxon>
        <taxon>Omphalotaceae</taxon>
        <taxon>Lentinula</taxon>
    </lineage>
</organism>
<dbReference type="Proteomes" id="UP001163835">
    <property type="component" value="Unassembled WGS sequence"/>
</dbReference>
<dbReference type="EMBL" id="MU795979">
    <property type="protein sequence ID" value="KAJ3804480.1"/>
    <property type="molecule type" value="Genomic_DNA"/>
</dbReference>